<dbReference type="PANTHER" id="PTHR38785">
    <property type="entry name" value="HOMOLOG OF VIRK"/>
    <property type="match status" value="1"/>
</dbReference>
<reference evidence="1 2" key="1">
    <citation type="submission" date="2017-11" db="EMBL/GenBank/DDBJ databases">
        <title>Genome sequencing of Fusobacterium periodonticum KCOM 1261.</title>
        <authorList>
            <person name="Kook J.-K."/>
            <person name="Park S.-N."/>
            <person name="Lim Y.K."/>
        </authorList>
    </citation>
    <scope>NUCLEOTIDE SEQUENCE [LARGE SCALE GENOMIC DNA]</scope>
    <source>
        <strain evidence="1 2">KCOM 1261</strain>
    </source>
</reference>
<gene>
    <name evidence="1" type="ORF">CTM72_04560</name>
</gene>
<organism evidence="1 2">
    <name type="scientific">Fusobacterium pseudoperiodonticum</name>
    <dbReference type="NCBI Taxonomy" id="2663009"/>
    <lineage>
        <taxon>Bacteria</taxon>
        <taxon>Fusobacteriati</taxon>
        <taxon>Fusobacteriota</taxon>
        <taxon>Fusobacteriia</taxon>
        <taxon>Fusobacteriales</taxon>
        <taxon>Fusobacteriaceae</taxon>
        <taxon>Fusobacterium</taxon>
    </lineage>
</organism>
<evidence type="ECO:0008006" key="3">
    <source>
        <dbReference type="Google" id="ProtNLM"/>
    </source>
</evidence>
<evidence type="ECO:0000313" key="2">
    <source>
        <dbReference type="Proteomes" id="UP000230056"/>
    </source>
</evidence>
<sequence length="299" mass="35786">MKKELNFYFSAMKNSTNKGEINTFKKKIKYIFRNLIFYKYSKKLANFILNDKFLKENIHKYPALCSKIHRPYLANSIKLEDKANIIISSYIFLNNYFKDSFLAELYEKGIYKICEIEGKNEEQLFFYLKVYTDFEKEGEFNLICTDKSQSQLVKLTFAVDNNKIVIAGLQGMKKDENLEKIKYVTKNFYGIFPKKITLEVLYLLFSNFQKKAVSNNGHVYLSLRYKFKKYRKINVDYDEFWESLGAKKENETFWLLPEKLTRKSIEDIPSKKRSQYTNRYKILDELKDKVDSFLLTYKK</sequence>
<proteinExistence type="predicted"/>
<dbReference type="AlphaFoldDB" id="A0A2D3NUK8"/>
<evidence type="ECO:0000313" key="1">
    <source>
        <dbReference type="EMBL" id="ATV59091.1"/>
    </source>
</evidence>
<protein>
    <recommendedName>
        <fullName evidence="3">DUF535 domain-containing protein</fullName>
    </recommendedName>
</protein>
<dbReference type="RefSeq" id="WP_100024634.1">
    <property type="nucleotide sequence ID" value="NZ_CP024699.1"/>
</dbReference>
<dbReference type="EMBL" id="CP024699">
    <property type="protein sequence ID" value="ATV59091.1"/>
    <property type="molecule type" value="Genomic_DNA"/>
</dbReference>
<dbReference type="Pfam" id="PF04393">
    <property type="entry name" value="DUF535"/>
    <property type="match status" value="1"/>
</dbReference>
<accession>A0A2D3NUK8</accession>
<name>A0A2D3NUK8_9FUSO</name>
<dbReference type="PANTHER" id="PTHR38785:SF1">
    <property type="entry name" value="HOMOLOG OF VIRK"/>
    <property type="match status" value="1"/>
</dbReference>
<dbReference type="Proteomes" id="UP000230056">
    <property type="component" value="Chromosome"/>
</dbReference>
<dbReference type="InterPro" id="IPR007488">
    <property type="entry name" value="DUF535"/>
</dbReference>
<dbReference type="GO" id="GO:0006974">
    <property type="term" value="P:DNA damage response"/>
    <property type="evidence" value="ECO:0007669"/>
    <property type="project" value="TreeGrafter"/>
</dbReference>